<dbReference type="SMART" id="SM00066">
    <property type="entry name" value="GAL4"/>
    <property type="match status" value="1"/>
</dbReference>
<evidence type="ECO:0000256" key="4">
    <source>
        <dbReference type="ARBA" id="ARBA00023125"/>
    </source>
</evidence>
<evidence type="ECO:0000256" key="2">
    <source>
        <dbReference type="ARBA" id="ARBA00022723"/>
    </source>
</evidence>
<evidence type="ECO:0000256" key="3">
    <source>
        <dbReference type="ARBA" id="ARBA00023015"/>
    </source>
</evidence>
<keyword evidence="10" id="KW-1185">Reference proteome</keyword>
<evidence type="ECO:0000256" key="1">
    <source>
        <dbReference type="ARBA" id="ARBA00004123"/>
    </source>
</evidence>
<accession>A0AAN6IC20</accession>
<name>A0AAN6IC20_9EURO</name>
<dbReference type="GO" id="GO:0003677">
    <property type="term" value="F:DNA binding"/>
    <property type="evidence" value="ECO:0007669"/>
    <property type="project" value="UniProtKB-KW"/>
</dbReference>
<proteinExistence type="predicted"/>
<evidence type="ECO:0000256" key="5">
    <source>
        <dbReference type="ARBA" id="ARBA00023163"/>
    </source>
</evidence>
<keyword evidence="3" id="KW-0805">Transcription regulation</keyword>
<dbReference type="AlphaFoldDB" id="A0AAN6IC20"/>
<protein>
    <submittedName>
        <fullName evidence="9">Fungal-specific transcription factor domain-containing protein</fullName>
    </submittedName>
</protein>
<dbReference type="SMART" id="SM00906">
    <property type="entry name" value="Fungal_trans"/>
    <property type="match status" value="1"/>
</dbReference>
<dbReference type="PANTHER" id="PTHR47338:SF10">
    <property type="entry name" value="TRANSCRIPTION FACTOR DOMAIN-CONTAINING PROTEIN-RELATED"/>
    <property type="match status" value="1"/>
</dbReference>
<organism evidence="9 10">
    <name type="scientific">Exophiala viscosa</name>
    <dbReference type="NCBI Taxonomy" id="2486360"/>
    <lineage>
        <taxon>Eukaryota</taxon>
        <taxon>Fungi</taxon>
        <taxon>Dikarya</taxon>
        <taxon>Ascomycota</taxon>
        <taxon>Pezizomycotina</taxon>
        <taxon>Eurotiomycetes</taxon>
        <taxon>Chaetothyriomycetidae</taxon>
        <taxon>Chaetothyriales</taxon>
        <taxon>Herpotrichiellaceae</taxon>
        <taxon>Exophiala</taxon>
    </lineage>
</organism>
<comment type="subcellular location">
    <subcellularLocation>
        <location evidence="1">Nucleus</location>
    </subcellularLocation>
</comment>
<dbReference type="InterPro" id="IPR007219">
    <property type="entry name" value="XnlR_reg_dom"/>
</dbReference>
<comment type="caution">
    <text evidence="9">The sequence shown here is derived from an EMBL/GenBank/DDBJ whole genome shotgun (WGS) entry which is preliminary data.</text>
</comment>
<reference evidence="9" key="1">
    <citation type="journal article" date="2022" name="bioRxiv">
        <title>Deciphering the potential niche of two novel black yeast fungi from a biological soil crust based on their genomes, phenotypes, and melanin regulation.</title>
        <authorList>
            <consortium name="DOE Joint Genome Institute"/>
            <person name="Carr E.C."/>
            <person name="Barton Q."/>
            <person name="Grambo S."/>
            <person name="Sullivan M."/>
            <person name="Renfro C.M."/>
            <person name="Kuo A."/>
            <person name="Pangilinan J."/>
            <person name="Lipzen A."/>
            <person name="Keymanesh K."/>
            <person name="Savage E."/>
            <person name="Barry K."/>
            <person name="Grigoriev I.V."/>
            <person name="Riekhof W.R."/>
            <person name="Harris S.S."/>
        </authorList>
    </citation>
    <scope>NUCLEOTIDE SEQUENCE</scope>
    <source>
        <strain evidence="9">JF 03-4F</strain>
    </source>
</reference>
<dbReference type="SUPFAM" id="SSF57701">
    <property type="entry name" value="Zn2/Cys6 DNA-binding domain"/>
    <property type="match status" value="1"/>
</dbReference>
<dbReference type="EMBL" id="MU404355">
    <property type="protein sequence ID" value="KAI1612322.1"/>
    <property type="molecule type" value="Genomic_DNA"/>
</dbReference>
<evidence type="ECO:0000256" key="7">
    <source>
        <dbReference type="SAM" id="MobiDB-lite"/>
    </source>
</evidence>
<feature type="domain" description="Zn(2)-C6 fungal-type" evidence="8">
    <location>
        <begin position="20"/>
        <end position="50"/>
    </location>
</feature>
<evidence type="ECO:0000259" key="8">
    <source>
        <dbReference type="PROSITE" id="PS50048"/>
    </source>
</evidence>
<keyword evidence="6" id="KW-0539">Nucleus</keyword>
<keyword evidence="2" id="KW-0479">Metal-binding</keyword>
<dbReference type="GO" id="GO:0000981">
    <property type="term" value="F:DNA-binding transcription factor activity, RNA polymerase II-specific"/>
    <property type="evidence" value="ECO:0007669"/>
    <property type="project" value="InterPro"/>
</dbReference>
<dbReference type="Gene3D" id="4.10.240.10">
    <property type="entry name" value="Zn(2)-C6 fungal-type DNA-binding domain"/>
    <property type="match status" value="1"/>
</dbReference>
<dbReference type="GO" id="GO:0005634">
    <property type="term" value="C:nucleus"/>
    <property type="evidence" value="ECO:0007669"/>
    <property type="project" value="UniProtKB-SubCell"/>
</dbReference>
<dbReference type="CDD" id="cd00067">
    <property type="entry name" value="GAL4"/>
    <property type="match status" value="1"/>
</dbReference>
<dbReference type="InterPro" id="IPR001138">
    <property type="entry name" value="Zn2Cys6_DnaBD"/>
</dbReference>
<dbReference type="PROSITE" id="PS00463">
    <property type="entry name" value="ZN2_CY6_FUNGAL_1"/>
    <property type="match status" value="1"/>
</dbReference>
<dbReference type="PANTHER" id="PTHR47338">
    <property type="entry name" value="ZN(II)2CYS6 TRANSCRIPTION FACTOR (EUROFUNG)-RELATED"/>
    <property type="match status" value="1"/>
</dbReference>
<evidence type="ECO:0000313" key="9">
    <source>
        <dbReference type="EMBL" id="KAI1612322.1"/>
    </source>
</evidence>
<dbReference type="Pfam" id="PF00172">
    <property type="entry name" value="Zn_clus"/>
    <property type="match status" value="1"/>
</dbReference>
<dbReference type="PROSITE" id="PS50048">
    <property type="entry name" value="ZN2_CY6_FUNGAL_2"/>
    <property type="match status" value="1"/>
</dbReference>
<feature type="region of interest" description="Disordered" evidence="7">
    <location>
        <begin position="78"/>
        <end position="97"/>
    </location>
</feature>
<dbReference type="CDD" id="cd12148">
    <property type="entry name" value="fungal_TF_MHR"/>
    <property type="match status" value="1"/>
</dbReference>
<evidence type="ECO:0000313" key="10">
    <source>
        <dbReference type="Proteomes" id="UP001203852"/>
    </source>
</evidence>
<dbReference type="InterPro" id="IPR050815">
    <property type="entry name" value="TF_fung"/>
</dbReference>
<sequence length="633" mass="71083">MNSTETATSEKAGYRYKHRSCNDCRKRKLRCSGTRPLCKTCEEAGRDCEWEDTVRKTGPRRGYVRSLEARLAEVESLLSGKEGSRSATHSLPPEEEAGLGVSNDVLLAEEEWPANTTFDIEGSTQLAQDNIVAHQGPGLSASRSDQSFQSAFASLPNSNPSWELDALGLQEPLPSQQAIDELHDIFFAKIYPRTPFIHKGRYLAAMSLPPTSRLRPPVCLSYSLWTLAASVSENYSAVTEQFYLRARKYMDADEIEGRGQGVVTLAHAQATAYLATYEMNKLYFPRAWLNVGRAVRLCHMMNLHRLDDRSELDVKETLSSPMNWLELEERRRVFWAVFVQDRYQSISSGWPMIIDERDITTNLPSSEQDFTSGLPTTPSLSLNNCMTPTGVKNLSLFAANATIAALFGRTLTHLHRKDLPYEGDTSDQDDAFWRRHQYLDTVLLHTLQYLPDDLRIRTGISSPQIVLLHINIQASTICLHQAAIFKAKNSPTPQETTLADSKARCLHATENMMTILRLLDPAVLQNIGPWLPYCLYLAARVLVQTLSEQDQQHNVETAKHLESLGLLMSVLRNMKSKNPYTSSLLMQLERDIAAFGKLNPIGHIVVPMDEVTETLEQEKASAAFSMNPSFGTR</sequence>
<dbReference type="Proteomes" id="UP001203852">
    <property type="component" value="Unassembled WGS sequence"/>
</dbReference>
<gene>
    <name evidence="9" type="ORF">EDD36DRAFT_466158</name>
</gene>
<keyword evidence="5" id="KW-0804">Transcription</keyword>
<dbReference type="GO" id="GO:0006351">
    <property type="term" value="P:DNA-templated transcription"/>
    <property type="evidence" value="ECO:0007669"/>
    <property type="project" value="InterPro"/>
</dbReference>
<keyword evidence="4" id="KW-0238">DNA-binding</keyword>
<dbReference type="Pfam" id="PF04082">
    <property type="entry name" value="Fungal_trans"/>
    <property type="match status" value="1"/>
</dbReference>
<dbReference type="InterPro" id="IPR036864">
    <property type="entry name" value="Zn2-C6_fun-type_DNA-bd_sf"/>
</dbReference>
<dbReference type="GO" id="GO:0008270">
    <property type="term" value="F:zinc ion binding"/>
    <property type="evidence" value="ECO:0007669"/>
    <property type="project" value="InterPro"/>
</dbReference>
<evidence type="ECO:0000256" key="6">
    <source>
        <dbReference type="ARBA" id="ARBA00023242"/>
    </source>
</evidence>